<evidence type="ECO:0000256" key="2">
    <source>
        <dbReference type="ARBA" id="ARBA00022664"/>
    </source>
</evidence>
<reference evidence="5 6" key="1">
    <citation type="journal article" date="2024" name="Nat. Commun.">
        <title>Phylogenomics reveals the evolutionary origins of lichenization in chlorophyte algae.</title>
        <authorList>
            <person name="Puginier C."/>
            <person name="Libourel C."/>
            <person name="Otte J."/>
            <person name="Skaloud P."/>
            <person name="Haon M."/>
            <person name="Grisel S."/>
            <person name="Petersen M."/>
            <person name="Berrin J.G."/>
            <person name="Delaux P.M."/>
            <person name="Dal Grande F."/>
            <person name="Keller J."/>
        </authorList>
    </citation>
    <scope>NUCLEOTIDE SEQUENCE [LARGE SCALE GENOMIC DNA]</scope>
    <source>
        <strain evidence="5 6">SAG 245.80</strain>
    </source>
</reference>
<evidence type="ECO:0000313" key="6">
    <source>
        <dbReference type="Proteomes" id="UP001445335"/>
    </source>
</evidence>
<feature type="region of interest" description="Disordered" evidence="4">
    <location>
        <begin position="92"/>
        <end position="135"/>
    </location>
</feature>
<dbReference type="GO" id="GO:0071013">
    <property type="term" value="C:catalytic step 2 spliceosome"/>
    <property type="evidence" value="ECO:0007669"/>
    <property type="project" value="TreeGrafter"/>
</dbReference>
<dbReference type="InterPro" id="IPR006973">
    <property type="entry name" value="Cwf_Cwc_15"/>
</dbReference>
<feature type="compositionally biased region" description="Acidic residues" evidence="4">
    <location>
        <begin position="113"/>
        <end position="135"/>
    </location>
</feature>
<dbReference type="AlphaFoldDB" id="A0AAW1RD73"/>
<feature type="region of interest" description="Disordered" evidence="4">
    <location>
        <begin position="1"/>
        <end position="53"/>
    </location>
</feature>
<evidence type="ECO:0000256" key="4">
    <source>
        <dbReference type="SAM" id="MobiDB-lite"/>
    </source>
</evidence>
<protein>
    <recommendedName>
        <fullName evidence="7">Cwf15/Cwc15 cell cycle control protein</fullName>
    </recommendedName>
</protein>
<evidence type="ECO:0000256" key="1">
    <source>
        <dbReference type="ARBA" id="ARBA00006644"/>
    </source>
</evidence>
<dbReference type="Proteomes" id="UP001445335">
    <property type="component" value="Unassembled WGS sequence"/>
</dbReference>
<sequence length="229" mass="25546">MSTAHRPTWAPAKGGEGQGGMRVYAPSRQMSAKDQAGQTTLKFRQPGQAAPSDVRHRDLLAELEEKERKHFRETNEGNFEVERENDLKLLEAAPGGGGTLAKGKVLVPKALDADDEDEAESDDESEDEEEDEEAELLAELERIKKERAAEAARKAAEEAASAEVSAKDELIRGNPLILGGATSFQVKRRWDDDVVFKNQTRGEAKAQKTMINDTIRNDFHRRFLNRYVK</sequence>
<dbReference type="PANTHER" id="PTHR12718:SF2">
    <property type="entry name" value="SPLICEOSOME-ASSOCIATED PROTEIN CWC15 HOMOLOG"/>
    <property type="match status" value="1"/>
</dbReference>
<dbReference type="PANTHER" id="PTHR12718">
    <property type="entry name" value="CELL CYCLE CONTROL PROTEIN CWF15"/>
    <property type="match status" value="1"/>
</dbReference>
<dbReference type="GO" id="GO:0045292">
    <property type="term" value="P:mRNA cis splicing, via spliceosome"/>
    <property type="evidence" value="ECO:0007669"/>
    <property type="project" value="TreeGrafter"/>
</dbReference>
<dbReference type="EMBL" id="JALJOU010000045">
    <property type="protein sequence ID" value="KAK9831535.1"/>
    <property type="molecule type" value="Genomic_DNA"/>
</dbReference>
<feature type="compositionally biased region" description="Polar residues" evidence="4">
    <location>
        <begin position="28"/>
        <end position="42"/>
    </location>
</feature>
<accession>A0AAW1RD73</accession>
<comment type="similarity">
    <text evidence="1">Belongs to the CWC15 family.</text>
</comment>
<dbReference type="Pfam" id="PF04889">
    <property type="entry name" value="Cwf_Cwc_15"/>
    <property type="match status" value="1"/>
</dbReference>
<comment type="caution">
    <text evidence="5">The sequence shown here is derived from an EMBL/GenBank/DDBJ whole genome shotgun (WGS) entry which is preliminary data.</text>
</comment>
<keyword evidence="6" id="KW-1185">Reference proteome</keyword>
<organism evidence="5 6">
    <name type="scientific">Elliptochloris bilobata</name>
    <dbReference type="NCBI Taxonomy" id="381761"/>
    <lineage>
        <taxon>Eukaryota</taxon>
        <taxon>Viridiplantae</taxon>
        <taxon>Chlorophyta</taxon>
        <taxon>core chlorophytes</taxon>
        <taxon>Trebouxiophyceae</taxon>
        <taxon>Trebouxiophyceae incertae sedis</taxon>
        <taxon>Elliptochloris clade</taxon>
        <taxon>Elliptochloris</taxon>
    </lineage>
</organism>
<gene>
    <name evidence="5" type="ORF">WJX81_006631</name>
</gene>
<evidence type="ECO:0008006" key="7">
    <source>
        <dbReference type="Google" id="ProtNLM"/>
    </source>
</evidence>
<keyword evidence="3" id="KW-0508">mRNA splicing</keyword>
<evidence type="ECO:0000313" key="5">
    <source>
        <dbReference type="EMBL" id="KAK9831535.1"/>
    </source>
</evidence>
<proteinExistence type="inferred from homology"/>
<evidence type="ECO:0000256" key="3">
    <source>
        <dbReference type="ARBA" id="ARBA00023187"/>
    </source>
</evidence>
<keyword evidence="2" id="KW-0507">mRNA processing</keyword>
<name>A0AAW1RD73_9CHLO</name>
<dbReference type="GO" id="GO:0003723">
    <property type="term" value="F:RNA binding"/>
    <property type="evidence" value="ECO:0007669"/>
    <property type="project" value="TreeGrafter"/>
</dbReference>